<dbReference type="SUPFAM" id="SSF48576">
    <property type="entry name" value="Terpenoid synthases"/>
    <property type="match status" value="1"/>
</dbReference>
<evidence type="ECO:0000313" key="7">
    <source>
        <dbReference type="EMBL" id="CDO77211.1"/>
    </source>
</evidence>
<dbReference type="InterPro" id="IPR034686">
    <property type="entry name" value="Terpene_cyclase-like_2"/>
</dbReference>
<dbReference type="GO" id="GO:0010333">
    <property type="term" value="F:terpene synthase activity"/>
    <property type="evidence" value="ECO:0007669"/>
    <property type="project" value="InterPro"/>
</dbReference>
<dbReference type="SFLD" id="SFLDG01020">
    <property type="entry name" value="Terpene_Cyclase_Like_2"/>
    <property type="match status" value="1"/>
</dbReference>
<dbReference type="PANTHER" id="PTHR35201:SF4">
    <property type="entry name" value="BETA-PINACENE SYNTHASE-RELATED"/>
    <property type="match status" value="1"/>
</dbReference>
<comment type="similarity">
    <text evidence="2 6">Belongs to the terpene synthase family.</text>
</comment>
<dbReference type="GO" id="GO:0008299">
    <property type="term" value="P:isoprenoid biosynthetic process"/>
    <property type="evidence" value="ECO:0007669"/>
    <property type="project" value="UniProtKB-ARBA"/>
</dbReference>
<comment type="cofactor">
    <cofactor evidence="1 6">
        <name>Mg(2+)</name>
        <dbReference type="ChEBI" id="CHEBI:18420"/>
    </cofactor>
</comment>
<dbReference type="EMBL" id="CCBP010000446">
    <property type="protein sequence ID" value="CDO77211.1"/>
    <property type="molecule type" value="Genomic_DNA"/>
</dbReference>
<name>A0A060SSS1_PYCCI</name>
<evidence type="ECO:0000256" key="3">
    <source>
        <dbReference type="ARBA" id="ARBA00022723"/>
    </source>
</evidence>
<evidence type="ECO:0000256" key="6">
    <source>
        <dbReference type="RuleBase" id="RU366034"/>
    </source>
</evidence>
<comment type="caution">
    <text evidence="7">The sequence shown here is derived from an EMBL/GenBank/DDBJ whole genome shotgun (WGS) entry which is preliminary data.</text>
</comment>
<evidence type="ECO:0000256" key="1">
    <source>
        <dbReference type="ARBA" id="ARBA00001946"/>
    </source>
</evidence>
<dbReference type="InterPro" id="IPR008949">
    <property type="entry name" value="Isoprenoid_synthase_dom_sf"/>
</dbReference>
<evidence type="ECO:0000256" key="5">
    <source>
        <dbReference type="ARBA" id="ARBA00023239"/>
    </source>
</evidence>
<dbReference type="Gene3D" id="1.10.600.10">
    <property type="entry name" value="Farnesyl Diphosphate Synthase"/>
    <property type="match status" value="1"/>
</dbReference>
<dbReference type="AlphaFoldDB" id="A0A060SSS1"/>
<dbReference type="EC" id="4.2.3.-" evidence="6"/>
<organism evidence="7 8">
    <name type="scientific">Pycnoporus cinnabarinus</name>
    <name type="common">Cinnabar-red polypore</name>
    <name type="synonym">Trametes cinnabarina</name>
    <dbReference type="NCBI Taxonomy" id="5643"/>
    <lineage>
        <taxon>Eukaryota</taxon>
        <taxon>Fungi</taxon>
        <taxon>Dikarya</taxon>
        <taxon>Basidiomycota</taxon>
        <taxon>Agaricomycotina</taxon>
        <taxon>Agaricomycetes</taxon>
        <taxon>Polyporales</taxon>
        <taxon>Polyporaceae</taxon>
        <taxon>Trametes</taxon>
    </lineage>
</organism>
<dbReference type="GO" id="GO:0046872">
    <property type="term" value="F:metal ion binding"/>
    <property type="evidence" value="ECO:0007669"/>
    <property type="project" value="UniProtKB-KW"/>
</dbReference>
<dbReference type="Pfam" id="PF19086">
    <property type="entry name" value="Terpene_syn_C_2"/>
    <property type="match status" value="1"/>
</dbReference>
<reference evidence="7" key="1">
    <citation type="submission" date="2014-01" db="EMBL/GenBank/DDBJ databases">
        <title>The genome of the white-rot fungus Pycnoporus cinnabarinus: a basidiomycete model with a versatile arsenal for lignocellulosic biomass breakdown.</title>
        <authorList>
            <person name="Levasseur A."/>
            <person name="Lomascolo A."/>
            <person name="Ruiz-Duenas F.J."/>
            <person name="Uzan E."/>
            <person name="Piumi F."/>
            <person name="Kues U."/>
            <person name="Ram A.F.J."/>
            <person name="Murat C."/>
            <person name="Haon M."/>
            <person name="Benoit I."/>
            <person name="Arfi Y."/>
            <person name="Chevret D."/>
            <person name="Drula E."/>
            <person name="Kwon M.J."/>
            <person name="Gouret P."/>
            <person name="Lesage-Meessen L."/>
            <person name="Lombard V."/>
            <person name="Mariette J."/>
            <person name="Noirot C."/>
            <person name="Park J."/>
            <person name="Patyshakuliyeva A."/>
            <person name="Wieneger R.A.B."/>
            <person name="Wosten H.A.B."/>
            <person name="Martin F."/>
            <person name="Coutinho P.M."/>
            <person name="de Vries R."/>
            <person name="Martinez A.T."/>
            <person name="Klopp C."/>
            <person name="Pontarotti P."/>
            <person name="Henrissat B."/>
            <person name="Record E."/>
        </authorList>
    </citation>
    <scope>NUCLEOTIDE SEQUENCE [LARGE SCALE GENOMIC DNA]</scope>
    <source>
        <strain evidence="7">BRFM137</strain>
    </source>
</reference>
<sequence length="358" mass="41318">MSSRQPFLHIPDFMADWPWPRRIHPLYEEVSAESSAWFKSFKAFKPESQAAFDKCDFGRLASLAYPDASREHLRTGIDLMNVFFVIDEYTDVEPVPVVKEMIDAVIDAVHNPHKPRPEGETILGEITRQFAERALQSATPEATVHFLESFTDYVRSVVTEAEDRCNGRIPDLESFIKIRRENNGGRPSLSPCELHLKLPDEVFYHPNLVELRLCIVDMITIINDLYSYNREQATENDHYNLLTVVKREFNTDLDGAMAWAMNFHRDVSTRFLEGLKNVPSFGPEIDPQVQEYLQLIANWPRCLDSWSFESKRYFGELGLEIQKTRMVPLLPRRKPDLARRGEDVRVHLIEGLAQPIAA</sequence>
<evidence type="ECO:0000313" key="8">
    <source>
        <dbReference type="Proteomes" id="UP000029665"/>
    </source>
</evidence>
<dbReference type="Proteomes" id="UP000029665">
    <property type="component" value="Unassembled WGS sequence"/>
</dbReference>
<evidence type="ECO:0000256" key="2">
    <source>
        <dbReference type="ARBA" id="ARBA00006333"/>
    </source>
</evidence>
<gene>
    <name evidence="7" type="ORF">BN946_scf184747.g24</name>
</gene>
<keyword evidence="5 6" id="KW-0456">Lyase</keyword>
<keyword evidence="4 6" id="KW-0460">Magnesium</keyword>
<evidence type="ECO:0000256" key="4">
    <source>
        <dbReference type="ARBA" id="ARBA00022842"/>
    </source>
</evidence>
<proteinExistence type="inferred from homology"/>
<accession>A0A060SSS1</accession>
<protein>
    <recommendedName>
        <fullName evidence="6">Terpene synthase</fullName>
        <ecNumber evidence="6">4.2.3.-</ecNumber>
    </recommendedName>
</protein>
<dbReference type="SFLD" id="SFLDS00005">
    <property type="entry name" value="Isoprenoid_Synthase_Type_I"/>
    <property type="match status" value="1"/>
</dbReference>
<keyword evidence="8" id="KW-1185">Reference proteome</keyword>
<dbReference type="HOGENOM" id="CLU_042538_5_0_1"/>
<dbReference type="OMA" id="CRTGCDL"/>
<keyword evidence="3 6" id="KW-0479">Metal-binding</keyword>
<dbReference type="PANTHER" id="PTHR35201">
    <property type="entry name" value="TERPENE SYNTHASE"/>
    <property type="match status" value="1"/>
</dbReference>
<dbReference type="OrthoDB" id="6486656at2759"/>